<name>A0A1G5JKL2_9BACL</name>
<dbReference type="Proteomes" id="UP000198538">
    <property type="component" value="Unassembled WGS sequence"/>
</dbReference>
<dbReference type="STRING" id="582692.SAMN05720606_111133"/>
<evidence type="ECO:0000313" key="1">
    <source>
        <dbReference type="EMBL" id="SCY88905.1"/>
    </source>
</evidence>
<reference evidence="2" key="1">
    <citation type="submission" date="2016-10" db="EMBL/GenBank/DDBJ databases">
        <authorList>
            <person name="Varghese N."/>
            <person name="Submissions S."/>
        </authorList>
    </citation>
    <scope>NUCLEOTIDE SEQUENCE [LARGE SCALE GENOMIC DNA]</scope>
    <source>
        <strain evidence="2">BL9</strain>
    </source>
</reference>
<dbReference type="AlphaFoldDB" id="A0A1G5JKL2"/>
<sequence>MLMSELAELFNSNSVKTSKKVHETTLESSFFVFNATQLRVHATKRKVVGSVFSDM</sequence>
<gene>
    <name evidence="1" type="ORF">SAMN05720606_111133</name>
</gene>
<proteinExistence type="predicted"/>
<evidence type="ECO:0000313" key="2">
    <source>
        <dbReference type="Proteomes" id="UP000198538"/>
    </source>
</evidence>
<dbReference type="EMBL" id="FMVM01000011">
    <property type="protein sequence ID" value="SCY88905.1"/>
    <property type="molecule type" value="Genomic_DNA"/>
</dbReference>
<organism evidence="1 2">
    <name type="scientific">Paenibacillus polysaccharolyticus</name>
    <dbReference type="NCBI Taxonomy" id="582692"/>
    <lineage>
        <taxon>Bacteria</taxon>
        <taxon>Bacillati</taxon>
        <taxon>Bacillota</taxon>
        <taxon>Bacilli</taxon>
        <taxon>Bacillales</taxon>
        <taxon>Paenibacillaceae</taxon>
        <taxon>Paenibacillus</taxon>
    </lineage>
</organism>
<accession>A0A1G5JKL2</accession>
<protein>
    <submittedName>
        <fullName evidence="1">Uncharacterized protein</fullName>
    </submittedName>
</protein>
<keyword evidence="2" id="KW-1185">Reference proteome</keyword>